<evidence type="ECO:0008006" key="4">
    <source>
        <dbReference type="Google" id="ProtNLM"/>
    </source>
</evidence>
<dbReference type="EMBL" id="JAVIZQ010000001">
    <property type="protein sequence ID" value="MDR6141345.1"/>
    <property type="molecule type" value="Genomic_DNA"/>
</dbReference>
<evidence type="ECO:0000256" key="1">
    <source>
        <dbReference type="SAM" id="MobiDB-lite"/>
    </source>
</evidence>
<gene>
    <name evidence="2" type="ORF">QE375_000899</name>
</gene>
<protein>
    <recommendedName>
        <fullName evidence="4">DUF3515 domain-containing protein</fullName>
    </recommendedName>
</protein>
<organism evidence="2 3">
    <name type="scientific">Microbacterium foliorum</name>
    <dbReference type="NCBI Taxonomy" id="104336"/>
    <lineage>
        <taxon>Bacteria</taxon>
        <taxon>Bacillati</taxon>
        <taxon>Actinomycetota</taxon>
        <taxon>Actinomycetes</taxon>
        <taxon>Micrococcales</taxon>
        <taxon>Microbacteriaceae</taxon>
        <taxon>Microbacterium</taxon>
    </lineage>
</organism>
<comment type="caution">
    <text evidence="2">The sequence shown here is derived from an EMBL/GenBank/DDBJ whole genome shotgun (WGS) entry which is preliminary data.</text>
</comment>
<proteinExistence type="predicted"/>
<feature type="region of interest" description="Disordered" evidence="1">
    <location>
        <begin position="185"/>
        <end position="209"/>
    </location>
</feature>
<evidence type="ECO:0000313" key="2">
    <source>
        <dbReference type="EMBL" id="MDR6141345.1"/>
    </source>
</evidence>
<sequence>MTGPRGPRQDGPQDLPLRKIAEGRIIVARSGGHAVKGSLDACPASRRLAVIAGSLVLVAALSGCSTTIHLEPADDANNPACAEVSVLLPDAVGDLDRVWTDAQATGAWGDPTVVLRCGVEPPAPSTEVCTTIGSVDWLVLDQEEERQRLVTYGRDPAVEVIIRRGEEIDFRTVVESLSTSIQSGLEPATARCTDRVPAEESPDAGSAEG</sequence>
<accession>A0ABU1HQG2</accession>
<dbReference type="InterPro" id="IPR021903">
    <property type="entry name" value="DUF3515"/>
</dbReference>
<reference evidence="2 3" key="1">
    <citation type="submission" date="2023-08" db="EMBL/GenBank/DDBJ databases">
        <title>Functional and genomic diversity of the sorghum phyllosphere microbiome.</title>
        <authorList>
            <person name="Shade A."/>
        </authorList>
    </citation>
    <scope>NUCLEOTIDE SEQUENCE [LARGE SCALE GENOMIC DNA]</scope>
    <source>
        <strain evidence="2 3">SORGH_AS_0445</strain>
    </source>
</reference>
<keyword evidence="3" id="KW-1185">Reference proteome</keyword>
<evidence type="ECO:0000313" key="3">
    <source>
        <dbReference type="Proteomes" id="UP001249291"/>
    </source>
</evidence>
<dbReference type="RefSeq" id="WP_309688121.1">
    <property type="nucleotide sequence ID" value="NZ_JAVIZQ010000001.1"/>
</dbReference>
<name>A0ABU1HQG2_9MICO</name>
<dbReference type="Pfam" id="PF12028">
    <property type="entry name" value="DUF3515"/>
    <property type="match status" value="1"/>
</dbReference>
<dbReference type="Proteomes" id="UP001249291">
    <property type="component" value="Unassembled WGS sequence"/>
</dbReference>